<evidence type="ECO:0000313" key="11">
    <source>
        <dbReference type="WBParaSite" id="SRAE_1000272000.1"/>
    </source>
</evidence>
<feature type="domain" description="KCTD8/12/16 H1" evidence="8">
    <location>
        <begin position="104"/>
        <end position="220"/>
    </location>
</feature>
<keyword evidence="10" id="KW-1185">Reference proteome</keyword>
<dbReference type="EMBL" id="LN609528">
    <property type="protein sequence ID" value="CEF64466.1"/>
    <property type="molecule type" value="Genomic_DNA"/>
</dbReference>
<sequence>MTGRSPTITMDISGREVTCMRRIFEREPKSLLLEMVKQTGSEKIFIDRDPNIMLLIINALRHPQLRIIAPDNFDNWNKLKEETIYWKLENITENVLKQNPQMNTITVAYHGTLMFGKQGLSCDVNFRKIMRILICGKTNICREVFGDTLNETRYGCGMVEENYTSRFYLKHTYLEQAFDCLMFNGFKFVSASTMTPQGMPDARYHDDHRFMHYNQFVFQRKR</sequence>
<keyword evidence="4" id="KW-0597">Phosphoprotein</keyword>
<dbReference type="InterPro" id="IPR057093">
    <property type="entry name" value="H1_KCTD8_12_16"/>
</dbReference>
<evidence type="ECO:0000313" key="10">
    <source>
        <dbReference type="Proteomes" id="UP000035682"/>
    </source>
</evidence>
<dbReference type="STRING" id="34506.A0A090L3S1"/>
<dbReference type="GO" id="GO:0034220">
    <property type="term" value="P:monoatomic ion transmembrane transport"/>
    <property type="evidence" value="ECO:0007669"/>
    <property type="project" value="UniProtKB-KW"/>
</dbReference>
<evidence type="ECO:0000256" key="3">
    <source>
        <dbReference type="ARBA" id="ARBA00022475"/>
    </source>
</evidence>
<organism evidence="9">
    <name type="scientific">Strongyloides ratti</name>
    <name type="common">Parasitic roundworm</name>
    <dbReference type="NCBI Taxonomy" id="34506"/>
    <lineage>
        <taxon>Eukaryota</taxon>
        <taxon>Metazoa</taxon>
        <taxon>Ecdysozoa</taxon>
        <taxon>Nematoda</taxon>
        <taxon>Chromadorea</taxon>
        <taxon>Rhabditida</taxon>
        <taxon>Tylenchina</taxon>
        <taxon>Panagrolaimomorpha</taxon>
        <taxon>Strongyloidoidea</taxon>
        <taxon>Strongyloididae</taxon>
        <taxon>Strongyloides</taxon>
    </lineage>
</organism>
<comment type="subcellular location">
    <subcellularLocation>
        <location evidence="1">Cell membrane</location>
    </subcellularLocation>
    <subcellularLocation>
        <location evidence="2">Cell projection</location>
        <location evidence="2">Neuron projection</location>
    </subcellularLocation>
</comment>
<dbReference type="GO" id="GO:0043005">
    <property type="term" value="C:neuron projection"/>
    <property type="evidence" value="ECO:0007669"/>
    <property type="project" value="UniProtKB-SubCell"/>
</dbReference>
<proteinExistence type="predicted"/>
<dbReference type="WormBase" id="SRAE_1000272000">
    <property type="protein sequence ID" value="SRP02423"/>
    <property type="gene ID" value="WBGene00259336"/>
</dbReference>
<dbReference type="CDD" id="cd22204">
    <property type="entry name" value="H1_KCTD12-like"/>
    <property type="match status" value="1"/>
</dbReference>
<evidence type="ECO:0000313" key="12">
    <source>
        <dbReference type="WormBase" id="SRAE_1000272000"/>
    </source>
</evidence>
<dbReference type="GeneID" id="36376831"/>
<name>A0A090L3S1_STRRB</name>
<evidence type="ECO:0000256" key="1">
    <source>
        <dbReference type="ARBA" id="ARBA00004236"/>
    </source>
</evidence>
<dbReference type="PANTHER" id="PTHR14499:SF74">
    <property type="entry name" value="ZETA_TOXIN DOMAIN-CONTAINING PROTEIN"/>
    <property type="match status" value="1"/>
</dbReference>
<keyword evidence="3" id="KW-1003">Cell membrane</keyword>
<dbReference type="SUPFAM" id="SSF54695">
    <property type="entry name" value="POZ domain"/>
    <property type="match status" value="1"/>
</dbReference>
<dbReference type="WBParaSite" id="SRAE_1000272000.1">
    <property type="protein sequence ID" value="SRAE_1000272000.1"/>
    <property type="gene ID" value="WBGene00259336"/>
</dbReference>
<evidence type="ECO:0000259" key="7">
    <source>
        <dbReference type="Pfam" id="PF02214"/>
    </source>
</evidence>
<dbReference type="Pfam" id="PF02214">
    <property type="entry name" value="BTB_2"/>
    <property type="match status" value="1"/>
</dbReference>
<protein>
    <submittedName>
        <fullName evidence="9 11">Potassium channel tetramerisation-type BTB domain and BTB/POZ fold domain-containing protein</fullName>
    </submittedName>
</protein>
<dbReference type="AlphaFoldDB" id="A0A090L3S1"/>
<reference evidence="9 10" key="1">
    <citation type="submission" date="2014-09" db="EMBL/GenBank/DDBJ databases">
        <authorList>
            <person name="Martin A.A."/>
        </authorList>
    </citation>
    <scope>NUCLEOTIDE SEQUENCE</scope>
    <source>
        <strain evidence="10">ED321</strain>
        <strain evidence="9">ED321 Heterogonic</strain>
    </source>
</reference>
<evidence type="ECO:0000313" key="9">
    <source>
        <dbReference type="EMBL" id="CEF64466.1"/>
    </source>
</evidence>
<evidence type="ECO:0000259" key="8">
    <source>
        <dbReference type="Pfam" id="PF23110"/>
    </source>
</evidence>
<dbReference type="GO" id="GO:0051260">
    <property type="term" value="P:protein homooligomerization"/>
    <property type="evidence" value="ECO:0007669"/>
    <property type="project" value="InterPro"/>
</dbReference>
<dbReference type="InterPro" id="IPR011333">
    <property type="entry name" value="SKP1/BTB/POZ_sf"/>
</dbReference>
<evidence type="ECO:0000256" key="6">
    <source>
        <dbReference type="ARBA" id="ARBA00023273"/>
    </source>
</evidence>
<dbReference type="PANTHER" id="PTHR14499">
    <property type="entry name" value="POTASSIUM CHANNEL TETRAMERIZATION DOMAIN-CONTAINING"/>
    <property type="match status" value="1"/>
</dbReference>
<dbReference type="OMA" id="CHANTFA"/>
<evidence type="ECO:0000256" key="5">
    <source>
        <dbReference type="ARBA" id="ARBA00023136"/>
    </source>
</evidence>
<dbReference type="Proteomes" id="UP000035682">
    <property type="component" value="Unplaced"/>
</dbReference>
<dbReference type="RefSeq" id="XP_024503667.1">
    <property type="nucleotide sequence ID" value="XM_024649829.1"/>
</dbReference>
<accession>A0A090L3S1</accession>
<dbReference type="OrthoDB" id="2414723at2759"/>
<dbReference type="Pfam" id="PF23110">
    <property type="entry name" value="H1_KCTD8_12_16"/>
    <property type="match status" value="1"/>
</dbReference>
<gene>
    <name evidence="9 11 12" type="ORF">SRAE_1000272000</name>
</gene>
<dbReference type="InterPro" id="IPR003131">
    <property type="entry name" value="T1-type_BTB"/>
</dbReference>
<keyword evidence="6" id="KW-0966">Cell projection</keyword>
<reference evidence="11" key="2">
    <citation type="submission" date="2020-12" db="UniProtKB">
        <authorList>
            <consortium name="WormBaseParasite"/>
        </authorList>
    </citation>
    <scope>IDENTIFICATION</scope>
</reference>
<keyword evidence="9" id="KW-0406">Ion transport</keyword>
<feature type="domain" description="Potassium channel tetramerisation-type BTB" evidence="7">
    <location>
        <begin position="8"/>
        <end position="91"/>
    </location>
</feature>
<dbReference type="Gene3D" id="3.30.710.10">
    <property type="entry name" value="Potassium Channel Kv1.1, Chain A"/>
    <property type="match status" value="1"/>
</dbReference>
<dbReference type="CTD" id="36376831"/>
<evidence type="ECO:0000256" key="2">
    <source>
        <dbReference type="ARBA" id="ARBA00004487"/>
    </source>
</evidence>
<keyword evidence="9" id="KW-0813">Transport</keyword>
<keyword evidence="9" id="KW-0407">Ion channel</keyword>
<evidence type="ECO:0000256" key="4">
    <source>
        <dbReference type="ARBA" id="ARBA00022553"/>
    </source>
</evidence>
<keyword evidence="5" id="KW-0472">Membrane</keyword>
<dbReference type="GO" id="GO:0005886">
    <property type="term" value="C:plasma membrane"/>
    <property type="evidence" value="ECO:0007669"/>
    <property type="project" value="UniProtKB-SubCell"/>
</dbReference>